<dbReference type="STRING" id="6184.A0A430QQQ1"/>
<comment type="caution">
    <text evidence="2">The sequence shown here is derived from an EMBL/GenBank/DDBJ whole genome shotgun (WGS) entry which is preliminary data.</text>
</comment>
<dbReference type="PANTHER" id="PTHR46785:SF1">
    <property type="entry name" value="VON WILLEBRAND FACTOR A DOMAIN-CONTAINING PROTEIN 3B"/>
    <property type="match status" value="1"/>
</dbReference>
<evidence type="ECO:0000313" key="2">
    <source>
        <dbReference type="EMBL" id="RTG90016.1"/>
    </source>
</evidence>
<evidence type="ECO:0000259" key="1">
    <source>
        <dbReference type="Pfam" id="PF13768"/>
    </source>
</evidence>
<dbReference type="InterPro" id="IPR002035">
    <property type="entry name" value="VWF_A"/>
</dbReference>
<feature type="domain" description="VWFA" evidence="1">
    <location>
        <begin position="28"/>
        <end position="116"/>
    </location>
</feature>
<evidence type="ECO:0000313" key="3">
    <source>
        <dbReference type="Proteomes" id="UP000290809"/>
    </source>
</evidence>
<name>A0A430QQQ1_SCHBO</name>
<dbReference type="Proteomes" id="UP000290809">
    <property type="component" value="Unassembled WGS sequence"/>
</dbReference>
<dbReference type="Gene3D" id="3.40.50.410">
    <property type="entry name" value="von Willebrand factor, type A domain"/>
    <property type="match status" value="1"/>
</dbReference>
<organism evidence="2 3">
    <name type="scientific">Schistosoma bovis</name>
    <name type="common">Blood fluke</name>
    <dbReference type="NCBI Taxonomy" id="6184"/>
    <lineage>
        <taxon>Eukaryota</taxon>
        <taxon>Metazoa</taxon>
        <taxon>Spiralia</taxon>
        <taxon>Lophotrochozoa</taxon>
        <taxon>Platyhelminthes</taxon>
        <taxon>Trematoda</taxon>
        <taxon>Digenea</taxon>
        <taxon>Strigeidida</taxon>
        <taxon>Schistosomatoidea</taxon>
        <taxon>Schistosomatidae</taxon>
        <taxon>Schistosoma</taxon>
    </lineage>
</organism>
<dbReference type="InterPro" id="IPR036465">
    <property type="entry name" value="vWFA_dom_sf"/>
</dbReference>
<keyword evidence="3" id="KW-1185">Reference proteome</keyword>
<reference evidence="2 3" key="1">
    <citation type="journal article" date="2019" name="PLoS Pathog.">
        <title>Genome sequence of the bovine parasite Schistosoma bovis Tanzania.</title>
        <authorList>
            <person name="Oey H."/>
            <person name="Zakrzewski M."/>
            <person name="Gobert G."/>
            <person name="Gravermann K."/>
            <person name="Stoye J."/>
            <person name="Jones M."/>
            <person name="Mcmanus D."/>
            <person name="Krause L."/>
        </authorList>
    </citation>
    <scope>NUCLEOTIDE SEQUENCE [LARGE SCALE GENOMIC DNA]</scope>
    <source>
        <strain evidence="2 3">TAN1997</strain>
    </source>
</reference>
<dbReference type="Pfam" id="PF13768">
    <property type="entry name" value="VWA_3"/>
    <property type="match status" value="1"/>
</dbReference>
<dbReference type="SUPFAM" id="SSF53300">
    <property type="entry name" value="vWA-like"/>
    <property type="match status" value="1"/>
</dbReference>
<dbReference type="EMBL" id="QMKO01001467">
    <property type="protein sequence ID" value="RTG90016.1"/>
    <property type="molecule type" value="Genomic_DNA"/>
</dbReference>
<accession>A0A430QQQ1</accession>
<protein>
    <recommendedName>
        <fullName evidence="1">VWFA domain-containing protein</fullName>
    </recommendedName>
</protein>
<sequence>MHIVFSFSPINLSFYCCILYCRFFNPNQSAIKWIEKLTCGGTTNTLKALQFALEDNLTEGIYLLTDGRPDQQTHTLLLSMQLNNRVPIHTISFNCNDPEANEFLIRLAQESGGRFHYYNEFPNNINKPKQWEV</sequence>
<dbReference type="AlphaFoldDB" id="A0A430QQQ1"/>
<dbReference type="PANTHER" id="PTHR46785">
    <property type="entry name" value="VON WILLEBRAND FACTOR A DOMAIN-CONTAINING PROTEIN 3B"/>
    <property type="match status" value="1"/>
</dbReference>
<proteinExistence type="predicted"/>
<gene>
    <name evidence="2" type="ORF">DC041_0005963</name>
</gene>